<evidence type="ECO:0000313" key="4">
    <source>
        <dbReference type="Proteomes" id="UP000608420"/>
    </source>
</evidence>
<evidence type="ECO:0000259" key="1">
    <source>
        <dbReference type="Pfam" id="PF00534"/>
    </source>
</evidence>
<name>A0ABQ1VQG1_9BACL</name>
<dbReference type="Pfam" id="PF13439">
    <property type="entry name" value="Glyco_transf_4"/>
    <property type="match status" value="1"/>
</dbReference>
<reference evidence="4" key="1">
    <citation type="journal article" date="2019" name="Int. J. Syst. Evol. Microbiol.">
        <title>The Global Catalogue of Microorganisms (GCM) 10K type strain sequencing project: providing services to taxonomists for standard genome sequencing and annotation.</title>
        <authorList>
            <consortium name="The Broad Institute Genomics Platform"/>
            <consortium name="The Broad Institute Genome Sequencing Center for Infectious Disease"/>
            <person name="Wu L."/>
            <person name="Ma J."/>
        </authorList>
    </citation>
    <scope>NUCLEOTIDE SEQUENCE [LARGE SCALE GENOMIC DNA]</scope>
    <source>
        <strain evidence="4">CGMCC 1.15420</strain>
    </source>
</reference>
<gene>
    <name evidence="3" type="ORF">GCM10010913_09140</name>
</gene>
<dbReference type="CDD" id="cd03801">
    <property type="entry name" value="GT4_PimA-like"/>
    <property type="match status" value="1"/>
</dbReference>
<keyword evidence="4" id="KW-1185">Reference proteome</keyword>
<comment type="caution">
    <text evidence="3">The sequence shown here is derived from an EMBL/GenBank/DDBJ whole genome shotgun (WGS) entry which is preliminary data.</text>
</comment>
<dbReference type="InterPro" id="IPR001296">
    <property type="entry name" value="Glyco_trans_1"/>
</dbReference>
<sequence length="398" mass="44731">MNSVVMVDQERKSMTGRKKVAVITPGSFVIPSGRSSSVERVIEKVAPLAADELNIRIFGVADRQLPNIGMVGSVPCYRLPGGRRYLQSVLQHLRKWHPDTVDVHNRPRLASQIKGKLPFTRVLLTLHSTTFISATYRPSSETFHWLNSVDGIIVNSQYLSTELRLRFPQLQVPIQVNPLGVSLEDFLPRWTPLGESLRQARLADFGWENRKVVLYVGRLLPTKGVHHILNAWPAIQEQVPDAMLIVVGSAFYSAQRETGYVRKLKKLAEPYQDRIVFLPYIEYPKVADWYNLADVVVVPSGEEEAFGLVNVEAMAAAIPVVAANTGGIPEIIDDGRSGFLLPSEGLSYRLAERVTYLLGDEDLRRRMGCAGRELARIRFRWQHTAKRWGDLIRGTDGI</sequence>
<evidence type="ECO:0000313" key="3">
    <source>
        <dbReference type="EMBL" id="GGF89924.1"/>
    </source>
</evidence>
<dbReference type="Gene3D" id="3.40.50.2000">
    <property type="entry name" value="Glycogen Phosphorylase B"/>
    <property type="match status" value="2"/>
</dbReference>
<dbReference type="PANTHER" id="PTHR45947:SF3">
    <property type="entry name" value="SULFOQUINOVOSYL TRANSFERASE SQD2"/>
    <property type="match status" value="1"/>
</dbReference>
<dbReference type="Proteomes" id="UP000608420">
    <property type="component" value="Unassembled WGS sequence"/>
</dbReference>
<feature type="domain" description="Glycosyltransferase subfamily 4-like N-terminal" evidence="2">
    <location>
        <begin position="76"/>
        <end position="184"/>
    </location>
</feature>
<feature type="domain" description="Glycosyl transferase family 1" evidence="1">
    <location>
        <begin position="208"/>
        <end position="373"/>
    </location>
</feature>
<dbReference type="PANTHER" id="PTHR45947">
    <property type="entry name" value="SULFOQUINOVOSYL TRANSFERASE SQD2"/>
    <property type="match status" value="1"/>
</dbReference>
<protein>
    <recommendedName>
        <fullName evidence="5">Glycosyl transferase family 1</fullName>
    </recommendedName>
</protein>
<proteinExistence type="predicted"/>
<organism evidence="3 4">
    <name type="scientific">Paenibacillus aceti</name>
    <dbReference type="NCBI Taxonomy" id="1820010"/>
    <lineage>
        <taxon>Bacteria</taxon>
        <taxon>Bacillati</taxon>
        <taxon>Bacillota</taxon>
        <taxon>Bacilli</taxon>
        <taxon>Bacillales</taxon>
        <taxon>Paenibacillaceae</taxon>
        <taxon>Paenibacillus</taxon>
    </lineage>
</organism>
<accession>A0ABQ1VQG1</accession>
<dbReference type="SUPFAM" id="SSF53756">
    <property type="entry name" value="UDP-Glycosyltransferase/glycogen phosphorylase"/>
    <property type="match status" value="1"/>
</dbReference>
<evidence type="ECO:0000259" key="2">
    <source>
        <dbReference type="Pfam" id="PF13439"/>
    </source>
</evidence>
<dbReference type="InterPro" id="IPR028098">
    <property type="entry name" value="Glyco_trans_4-like_N"/>
</dbReference>
<evidence type="ECO:0008006" key="5">
    <source>
        <dbReference type="Google" id="ProtNLM"/>
    </source>
</evidence>
<dbReference type="EMBL" id="BMIW01000004">
    <property type="protein sequence ID" value="GGF89924.1"/>
    <property type="molecule type" value="Genomic_DNA"/>
</dbReference>
<dbReference type="Pfam" id="PF00534">
    <property type="entry name" value="Glycos_transf_1"/>
    <property type="match status" value="1"/>
</dbReference>
<dbReference type="InterPro" id="IPR050194">
    <property type="entry name" value="Glycosyltransferase_grp1"/>
</dbReference>
<dbReference type="RefSeq" id="WP_229716839.1">
    <property type="nucleotide sequence ID" value="NZ_BMIW01000004.1"/>
</dbReference>